<dbReference type="PANTHER" id="PTHR47969">
    <property type="entry name" value="CHROMOSOME-ASSOCIATED KINESIN KIF4A-RELATED"/>
    <property type="match status" value="1"/>
</dbReference>
<dbReference type="SUPFAM" id="SSF47781">
    <property type="entry name" value="RuvA domain 2-like"/>
    <property type="match status" value="1"/>
</dbReference>
<keyword evidence="2 6" id="KW-0547">Nucleotide-binding</keyword>
<dbReference type="InterPro" id="IPR027417">
    <property type="entry name" value="P-loop_NTPase"/>
</dbReference>
<dbReference type="Gramene" id="Kaladp0045s0405.2.v1.1">
    <property type="protein sequence ID" value="Kaladp0045s0405.2.v1.1"/>
    <property type="gene ID" value="Kaladp0045s0405.v1.1"/>
</dbReference>
<dbReference type="Proteomes" id="UP000594263">
    <property type="component" value="Unplaced"/>
</dbReference>
<sequence>MSKVRVAVRVRPFLLHEIGSQIPTPVSCVSLTRQECDEEDVALVQLKDPLSNRNESYKLDSFFGQEDATLTNIFDKEVGPMIPGIFHGTNATVFAYGATGSGKTYTMQGTDDKPGIMPQAMSMILDMSQSTATSVEMSYYEVYMDKCYDLLQLKTSEVLVWDDKHKNVHLRGLSHVPVKSMSEFQEVFSLGNQKRKVARTSLNDVSSRSHGVLVIIVTTPCADGSGSIITGKMNLIDMAGNEDNRKTCHEGIHLQESGRINQSLFALSNVIFALNNNNPRVPYRESKLTRILQDSLGGTCQSLMIACLNPGEFQECVRTIRFAARSRKISNFGKSAKEQATPDVKVDMLAKLHAWLDSKGKMTSTQRITPSSPFSVKTPTGFSSMKKSCAVFTNSTKTKANSYTFDGKHRIKAMPLENLFDDRYQVDERVKNSESSKGNGLIVGIDSKIDPCAAAAIANFQEISIAEPTADRNGQPETPVSGSADRLSPIHGIIKNSQFTPRKFMTPISSNINGNPADDISFIEEMTSLTRSTTTKTITNSQSNPHIFDTPLDKFKAHSANLKSSLVQEYIDFLNSASWQELQALKGIGSKRADYIVELRETSPLKSMSDLEKIGMSSKQVHEMFRRAVRGIFG</sequence>
<feature type="binding site" evidence="6">
    <location>
        <begin position="97"/>
        <end position="104"/>
    </location>
    <ligand>
        <name>ATP</name>
        <dbReference type="ChEBI" id="CHEBI:30616"/>
    </ligand>
</feature>
<dbReference type="InterPro" id="IPR027640">
    <property type="entry name" value="Kinesin-like_fam"/>
</dbReference>
<protein>
    <recommendedName>
        <fullName evidence="8">Kinesin motor domain-containing protein</fullName>
    </recommendedName>
</protein>
<keyword evidence="3 6" id="KW-0067">ATP-binding</keyword>
<proteinExistence type="inferred from homology"/>
<dbReference type="GO" id="GO:0051231">
    <property type="term" value="P:spindle elongation"/>
    <property type="evidence" value="ECO:0007669"/>
    <property type="project" value="TreeGrafter"/>
</dbReference>
<dbReference type="InterPro" id="IPR010994">
    <property type="entry name" value="RuvA_2-like"/>
</dbReference>
<feature type="region of interest" description="Disordered" evidence="7">
    <location>
        <begin position="467"/>
        <end position="487"/>
    </location>
</feature>
<dbReference type="PRINTS" id="PR00380">
    <property type="entry name" value="KINESINHEAVY"/>
</dbReference>
<dbReference type="Gene3D" id="3.40.850.10">
    <property type="entry name" value="Kinesin motor domain"/>
    <property type="match status" value="1"/>
</dbReference>
<evidence type="ECO:0000256" key="1">
    <source>
        <dbReference type="ARBA" id="ARBA00022701"/>
    </source>
</evidence>
<dbReference type="OMA" id="CYRLDSF"/>
<evidence type="ECO:0000256" key="5">
    <source>
        <dbReference type="ARBA" id="ARBA00061615"/>
    </source>
</evidence>
<feature type="domain" description="Kinesin motor" evidence="8">
    <location>
        <begin position="3"/>
        <end position="329"/>
    </location>
</feature>
<evidence type="ECO:0000256" key="4">
    <source>
        <dbReference type="ARBA" id="ARBA00023175"/>
    </source>
</evidence>
<reference evidence="9" key="1">
    <citation type="submission" date="2021-01" db="UniProtKB">
        <authorList>
            <consortium name="EnsemblPlants"/>
        </authorList>
    </citation>
    <scope>IDENTIFICATION</scope>
</reference>
<dbReference type="Pfam" id="PF00225">
    <property type="entry name" value="Kinesin"/>
    <property type="match status" value="1"/>
</dbReference>
<dbReference type="InterPro" id="IPR001752">
    <property type="entry name" value="Kinesin_motor_dom"/>
</dbReference>
<evidence type="ECO:0000256" key="6">
    <source>
        <dbReference type="PROSITE-ProRule" id="PRU00283"/>
    </source>
</evidence>
<comment type="similarity">
    <text evidence="5">Belongs to the TRAFAC class myosin-kinesin ATPase superfamily. Kinesin family. KIN-10 subfamily.</text>
</comment>
<evidence type="ECO:0000256" key="7">
    <source>
        <dbReference type="SAM" id="MobiDB-lite"/>
    </source>
</evidence>
<dbReference type="PROSITE" id="PS50067">
    <property type="entry name" value="KINESIN_MOTOR_2"/>
    <property type="match status" value="1"/>
</dbReference>
<dbReference type="SUPFAM" id="SSF52540">
    <property type="entry name" value="P-loop containing nucleoside triphosphate hydrolases"/>
    <property type="match status" value="1"/>
</dbReference>
<dbReference type="AlphaFoldDB" id="A0A7N0TTQ1"/>
<dbReference type="GO" id="GO:0005875">
    <property type="term" value="C:microtubule associated complex"/>
    <property type="evidence" value="ECO:0007669"/>
    <property type="project" value="TreeGrafter"/>
</dbReference>
<evidence type="ECO:0000313" key="10">
    <source>
        <dbReference type="Proteomes" id="UP000594263"/>
    </source>
</evidence>
<dbReference type="SMART" id="SM00129">
    <property type="entry name" value="KISc"/>
    <property type="match status" value="1"/>
</dbReference>
<dbReference type="PANTHER" id="PTHR47969:SF9">
    <property type="entry name" value="KINESIN-LIKE PROTEIN"/>
    <property type="match status" value="1"/>
</dbReference>
<dbReference type="FunFam" id="1.10.150.280:FF:000003">
    <property type="entry name" value="Kinesin-like protein KIN-10C"/>
    <property type="match status" value="1"/>
</dbReference>
<dbReference type="GO" id="GO:0003777">
    <property type="term" value="F:microtubule motor activity"/>
    <property type="evidence" value="ECO:0007669"/>
    <property type="project" value="InterPro"/>
</dbReference>
<dbReference type="GO" id="GO:0007018">
    <property type="term" value="P:microtubule-based movement"/>
    <property type="evidence" value="ECO:0007669"/>
    <property type="project" value="InterPro"/>
</dbReference>
<evidence type="ECO:0000256" key="2">
    <source>
        <dbReference type="ARBA" id="ARBA00022741"/>
    </source>
</evidence>
<dbReference type="GO" id="GO:0005874">
    <property type="term" value="C:microtubule"/>
    <property type="evidence" value="ECO:0007669"/>
    <property type="project" value="UniProtKB-KW"/>
</dbReference>
<dbReference type="GO" id="GO:0007052">
    <property type="term" value="P:mitotic spindle organization"/>
    <property type="evidence" value="ECO:0007669"/>
    <property type="project" value="TreeGrafter"/>
</dbReference>
<dbReference type="EnsemblPlants" id="Kaladp0045s0405.1.v1.1">
    <property type="protein sequence ID" value="Kaladp0045s0405.1.v1.1"/>
    <property type="gene ID" value="Kaladp0045s0405.v1.1"/>
</dbReference>
<organism evidence="9 10">
    <name type="scientific">Kalanchoe fedtschenkoi</name>
    <name type="common">Lavender scallops</name>
    <name type="synonym">South American air plant</name>
    <dbReference type="NCBI Taxonomy" id="63787"/>
    <lineage>
        <taxon>Eukaryota</taxon>
        <taxon>Viridiplantae</taxon>
        <taxon>Streptophyta</taxon>
        <taxon>Embryophyta</taxon>
        <taxon>Tracheophyta</taxon>
        <taxon>Spermatophyta</taxon>
        <taxon>Magnoliopsida</taxon>
        <taxon>eudicotyledons</taxon>
        <taxon>Gunneridae</taxon>
        <taxon>Pentapetalae</taxon>
        <taxon>Saxifragales</taxon>
        <taxon>Crassulaceae</taxon>
        <taxon>Kalanchoe</taxon>
    </lineage>
</organism>
<dbReference type="Gramene" id="Kaladp0045s0405.1.v1.1">
    <property type="protein sequence ID" value="Kaladp0045s0405.1.v1.1"/>
    <property type="gene ID" value="Kaladp0045s0405.v1.1"/>
</dbReference>
<name>A0A7N0TTQ1_KALFE</name>
<dbReference type="Gene3D" id="1.10.150.280">
    <property type="entry name" value="AF1531-like domain"/>
    <property type="match status" value="1"/>
</dbReference>
<evidence type="ECO:0000256" key="3">
    <source>
        <dbReference type="ARBA" id="ARBA00022840"/>
    </source>
</evidence>
<evidence type="ECO:0000313" key="9">
    <source>
        <dbReference type="EnsemblPlants" id="Kaladp0045s0405.2.v1.1"/>
    </source>
</evidence>
<dbReference type="InterPro" id="IPR036961">
    <property type="entry name" value="Kinesin_motor_dom_sf"/>
</dbReference>
<dbReference type="Pfam" id="PF12836">
    <property type="entry name" value="HHH_3"/>
    <property type="match status" value="1"/>
</dbReference>
<dbReference type="FunFam" id="3.40.850.10:FF:000087">
    <property type="entry name" value="Kinesin-like protein"/>
    <property type="match status" value="1"/>
</dbReference>
<accession>A0A7N0TTQ1</accession>
<dbReference type="GO" id="GO:0008017">
    <property type="term" value="F:microtubule binding"/>
    <property type="evidence" value="ECO:0007669"/>
    <property type="project" value="InterPro"/>
</dbReference>
<keyword evidence="1" id="KW-0493">Microtubule</keyword>
<keyword evidence="4 6" id="KW-0505">Motor protein</keyword>
<dbReference type="GO" id="GO:0005524">
    <property type="term" value="F:ATP binding"/>
    <property type="evidence" value="ECO:0007669"/>
    <property type="project" value="UniProtKB-UniRule"/>
</dbReference>
<keyword evidence="10" id="KW-1185">Reference proteome</keyword>
<evidence type="ECO:0000259" key="8">
    <source>
        <dbReference type="PROSITE" id="PS50067"/>
    </source>
</evidence>
<dbReference type="EnsemblPlants" id="Kaladp0045s0405.2.v1.1">
    <property type="protein sequence ID" value="Kaladp0045s0405.2.v1.1"/>
    <property type="gene ID" value="Kaladp0045s0405.v1.1"/>
</dbReference>